<feature type="compositionally biased region" description="Basic and acidic residues" evidence="1">
    <location>
        <begin position="1"/>
        <end position="12"/>
    </location>
</feature>
<dbReference type="InterPro" id="IPR013087">
    <property type="entry name" value="Znf_C2H2_type"/>
</dbReference>
<sequence length="474" mass="53675">MSEEKESSEKTRTRQASYDSEKNSARTLSSESALERLQSGLEKLDKTTIELRRSPRKTNDLPEDPTAPVSFPCKKCSFVIFTTFADLIEHMMLSHDPPADLPGFRKIERKSYDCPTCKFPFPSAFKMKQHADKKECFEVADDDQLATPTLSRKDKRGFHLCQMCDFKCKDGNLMQQHLREGHYPNRDCFVSADPRLRRLGEEFRKNEIDLLNQTNSALAERINSSQQRRPAKPRDSPKKTPPSSQSPGAAAIRRLPPFAPSSQIAQNHPSGIAREEFEARRNQNAAESALESLNLLSYPHFSSYQNLAYQNRVPFNPFPQLQSISPQKYQKMGLANNPEETNRRPLTPPDLIFEQENDDFSDDDSEDSDDEIQAPDGYALLPSDPNNGENSSDSENEENSENESSLRSKDPSEKVDVDAVKNVMSKIKLPSLALPDWGNKMTDEDFVAAVRETIAAKDETIRNNKQKQHGRNTS</sequence>
<proteinExistence type="predicted"/>
<dbReference type="SMART" id="SM00355">
    <property type="entry name" value="ZnF_C2H2"/>
    <property type="match status" value="3"/>
</dbReference>
<dbReference type="PROSITE" id="PS00028">
    <property type="entry name" value="ZINC_FINGER_C2H2_1"/>
    <property type="match status" value="1"/>
</dbReference>
<name>A0ABN7RNI0_OIKDI</name>
<feature type="compositionally biased region" description="Acidic residues" evidence="1">
    <location>
        <begin position="353"/>
        <end position="373"/>
    </location>
</feature>
<evidence type="ECO:0000313" key="3">
    <source>
        <dbReference type="EMBL" id="CAG5081998.1"/>
    </source>
</evidence>
<dbReference type="Proteomes" id="UP001158576">
    <property type="component" value="Chromosome PAR"/>
</dbReference>
<feature type="compositionally biased region" description="Basic and acidic residues" evidence="1">
    <location>
        <begin position="404"/>
        <end position="417"/>
    </location>
</feature>
<gene>
    <name evidence="3" type="ORF">OKIOD_LOCUS1569</name>
</gene>
<feature type="domain" description="C2H2-type" evidence="2">
    <location>
        <begin position="161"/>
        <end position="182"/>
    </location>
</feature>
<evidence type="ECO:0000256" key="1">
    <source>
        <dbReference type="SAM" id="MobiDB-lite"/>
    </source>
</evidence>
<accession>A0ABN7RNI0</accession>
<dbReference type="Gene3D" id="3.30.160.60">
    <property type="entry name" value="Classic Zinc Finger"/>
    <property type="match status" value="1"/>
</dbReference>
<organism evidence="3 4">
    <name type="scientific">Oikopleura dioica</name>
    <name type="common">Tunicate</name>
    <dbReference type="NCBI Taxonomy" id="34765"/>
    <lineage>
        <taxon>Eukaryota</taxon>
        <taxon>Metazoa</taxon>
        <taxon>Chordata</taxon>
        <taxon>Tunicata</taxon>
        <taxon>Appendicularia</taxon>
        <taxon>Copelata</taxon>
        <taxon>Oikopleuridae</taxon>
        <taxon>Oikopleura</taxon>
    </lineage>
</organism>
<feature type="compositionally biased region" description="Acidic residues" evidence="1">
    <location>
        <begin position="392"/>
        <end position="401"/>
    </location>
</feature>
<dbReference type="Pfam" id="PF06910">
    <property type="entry name" value="MEA1"/>
    <property type="match status" value="1"/>
</dbReference>
<dbReference type="EMBL" id="OU015568">
    <property type="protein sequence ID" value="CAG5081998.1"/>
    <property type="molecule type" value="Genomic_DNA"/>
</dbReference>
<feature type="region of interest" description="Disordered" evidence="1">
    <location>
        <begin position="220"/>
        <end position="251"/>
    </location>
</feature>
<keyword evidence="4" id="KW-1185">Reference proteome</keyword>
<feature type="compositionally biased region" description="Basic and acidic residues" evidence="1">
    <location>
        <begin position="42"/>
        <end position="60"/>
    </location>
</feature>
<evidence type="ECO:0000259" key="2">
    <source>
        <dbReference type="PROSITE" id="PS00028"/>
    </source>
</evidence>
<feature type="region of interest" description="Disordered" evidence="1">
    <location>
        <begin position="326"/>
        <end position="417"/>
    </location>
</feature>
<feature type="region of interest" description="Disordered" evidence="1">
    <location>
        <begin position="1"/>
        <end position="64"/>
    </location>
</feature>
<reference evidence="3 4" key="1">
    <citation type="submission" date="2021-04" db="EMBL/GenBank/DDBJ databases">
        <authorList>
            <person name="Bliznina A."/>
        </authorList>
    </citation>
    <scope>NUCLEOTIDE SEQUENCE [LARGE SCALE GENOMIC DNA]</scope>
</reference>
<protein>
    <submittedName>
        <fullName evidence="3">Oidioi.mRNA.OKI2018_I69.PAR.g10011.t2.cds</fullName>
    </submittedName>
</protein>
<evidence type="ECO:0000313" key="4">
    <source>
        <dbReference type="Proteomes" id="UP001158576"/>
    </source>
</evidence>